<protein>
    <submittedName>
        <fullName evidence="1">ATP-grasp domain-containing protein</fullName>
    </submittedName>
</protein>
<reference evidence="1" key="1">
    <citation type="submission" date="2021-01" db="EMBL/GenBank/DDBJ databases">
        <title>Whole genome shotgun sequence of Planosporangium mesophilum NBRC 109066.</title>
        <authorList>
            <person name="Komaki H."/>
            <person name="Tamura T."/>
        </authorList>
    </citation>
    <scope>NUCLEOTIDE SEQUENCE</scope>
    <source>
        <strain evidence="1">NBRC 109066</strain>
    </source>
</reference>
<name>A0A8J3T9G1_9ACTN</name>
<dbReference type="PANTHER" id="PTHR39217:SF1">
    <property type="entry name" value="GLUTATHIONE SYNTHETASE"/>
    <property type="match status" value="1"/>
</dbReference>
<dbReference type="Proteomes" id="UP000599074">
    <property type="component" value="Unassembled WGS sequence"/>
</dbReference>
<dbReference type="SUPFAM" id="SSF56059">
    <property type="entry name" value="Glutathione synthetase ATP-binding domain-like"/>
    <property type="match status" value="1"/>
</dbReference>
<dbReference type="AlphaFoldDB" id="A0A8J3T9G1"/>
<dbReference type="RefSeq" id="WP_168114787.1">
    <property type="nucleotide sequence ID" value="NZ_BOON01000011.1"/>
</dbReference>
<evidence type="ECO:0000313" key="2">
    <source>
        <dbReference type="Proteomes" id="UP000599074"/>
    </source>
</evidence>
<dbReference type="PANTHER" id="PTHR39217">
    <property type="match status" value="1"/>
</dbReference>
<evidence type="ECO:0000313" key="1">
    <source>
        <dbReference type="EMBL" id="GII21707.1"/>
    </source>
</evidence>
<dbReference type="InterPro" id="IPR053191">
    <property type="entry name" value="DcsG_Biosynth_Enzyme"/>
</dbReference>
<accession>A0A8J3T9G1</accession>
<dbReference type="EMBL" id="BOON01000011">
    <property type="protein sequence ID" value="GII21707.1"/>
    <property type="molecule type" value="Genomic_DNA"/>
</dbReference>
<comment type="caution">
    <text evidence="1">The sequence shown here is derived from an EMBL/GenBank/DDBJ whole genome shotgun (WGS) entry which is preliminary data.</text>
</comment>
<sequence length="305" mass="32976">MIERNSPLGAARVDPRVALVTCAELPDLEPDDRLVIEPLAARGVRAEPVVWDDPAVDWAAYDLVVVRSPWDYVGRREQFVAWAARVPRLANPAEVIAWNTEKTYLERLAADGVPVVPTGWVRPGETWVPAGDGEYVVKPAVSAGSRDTGRYDLADPTHRELAAAHVARLQAAGRLTMVQPYLAAVDTDGETGLLFFGGAFSHAIRKGPMLEGPDVPASGDRPPGLFRPERIEARQPSPAEMEVAEKVLAAIPGGAERLLYARVDLIPGPDGSPMLIELELTEPSLFLDRAPGAPERLADAIAQRL</sequence>
<keyword evidence="2" id="KW-1185">Reference proteome</keyword>
<gene>
    <name evidence="1" type="ORF">Pme01_13040</name>
</gene>
<proteinExistence type="predicted"/>
<organism evidence="1 2">
    <name type="scientific">Planosporangium mesophilum</name>
    <dbReference type="NCBI Taxonomy" id="689768"/>
    <lineage>
        <taxon>Bacteria</taxon>
        <taxon>Bacillati</taxon>
        <taxon>Actinomycetota</taxon>
        <taxon>Actinomycetes</taxon>
        <taxon>Micromonosporales</taxon>
        <taxon>Micromonosporaceae</taxon>
        <taxon>Planosporangium</taxon>
    </lineage>
</organism>